<protein>
    <recommendedName>
        <fullName evidence="3">Phage protein</fullName>
    </recommendedName>
</protein>
<gene>
    <name evidence="1" type="ORF">teqhad_124</name>
</gene>
<dbReference type="InterPro" id="IPR056999">
    <property type="entry name" value="Phage_zn_bind"/>
</dbReference>
<evidence type="ECO:0000313" key="2">
    <source>
        <dbReference type="Proteomes" id="UP000464347"/>
    </source>
</evidence>
<evidence type="ECO:0000313" key="1">
    <source>
        <dbReference type="EMBL" id="QHR63466.1"/>
    </source>
</evidence>
<accession>A0A6B9WFZ4</accession>
<dbReference type="Pfam" id="PF23895">
    <property type="entry name" value="Phage_zn_bind"/>
    <property type="match status" value="1"/>
</dbReference>
<dbReference type="Proteomes" id="UP000464347">
    <property type="component" value="Segment"/>
</dbReference>
<keyword evidence="2" id="KW-1185">Reference proteome</keyword>
<evidence type="ECO:0008006" key="3">
    <source>
        <dbReference type="Google" id="ProtNLM"/>
    </source>
</evidence>
<dbReference type="EMBL" id="MN895434">
    <property type="protein sequence ID" value="QHR63466.1"/>
    <property type="molecule type" value="Genomic_DNA"/>
</dbReference>
<proteinExistence type="predicted"/>
<sequence>MSQTSILKNAHCEKCKWPVVFTLCNDEMICDFDYWCYCYCSNKGCTNHTGEGFYSGFQPYPDFVKQGEPK</sequence>
<organism evidence="1 2">
    <name type="scientific">Escherichia phage teqhad</name>
    <dbReference type="NCBI Taxonomy" id="2697537"/>
    <lineage>
        <taxon>Viruses</taxon>
        <taxon>Duplodnaviria</taxon>
        <taxon>Heunggongvirae</taxon>
        <taxon>Uroviricota</taxon>
        <taxon>Caudoviricetes</taxon>
        <taxon>Pantevenvirales</taxon>
        <taxon>Straboviridae</taxon>
        <taxon>Tevenvirinae</taxon>
        <taxon>Tequatrovirus</taxon>
        <taxon>Tequatrovirus teqhad</taxon>
    </lineage>
</organism>
<reference evidence="2" key="1">
    <citation type="submission" date="2020-01" db="EMBL/GenBank/DDBJ databases">
        <authorList>
            <person name="Olsen N.S."/>
            <person name="Junco L.M.F."/>
            <person name="Kot W."/>
            <person name="Hestbjerg L.H."/>
        </authorList>
    </citation>
    <scope>NUCLEOTIDE SEQUENCE [LARGE SCALE GENOMIC DNA]</scope>
</reference>
<name>A0A6B9WFZ4_9CAUD</name>